<accession>A0A090D1K5</accession>
<dbReference type="GO" id="GO:0005886">
    <property type="term" value="C:plasma membrane"/>
    <property type="evidence" value="ECO:0007669"/>
    <property type="project" value="UniProtKB-SubCell"/>
</dbReference>
<dbReference type="Pfam" id="PF00702">
    <property type="entry name" value="Hydrolase"/>
    <property type="match status" value="1"/>
</dbReference>
<dbReference type="NCBIfam" id="TIGR01525">
    <property type="entry name" value="ATPase-IB_hvy"/>
    <property type="match status" value="1"/>
</dbReference>
<dbReference type="GO" id="GO:0015086">
    <property type="term" value="F:cadmium ion transmembrane transporter activity"/>
    <property type="evidence" value="ECO:0007669"/>
    <property type="project" value="TreeGrafter"/>
</dbReference>
<evidence type="ECO:0000256" key="3">
    <source>
        <dbReference type="ARBA" id="ARBA00022692"/>
    </source>
</evidence>
<feature type="transmembrane region" description="Helical" evidence="8">
    <location>
        <begin position="601"/>
        <end position="620"/>
    </location>
</feature>
<dbReference type="PRINTS" id="PR00941">
    <property type="entry name" value="CDATPASE"/>
</dbReference>
<dbReference type="GO" id="GO:0016463">
    <property type="term" value="F:P-type zinc transporter activity"/>
    <property type="evidence" value="ECO:0007669"/>
    <property type="project" value="UniProtKB-EC"/>
</dbReference>
<reference evidence="10" key="1">
    <citation type="submission" date="2013-12" db="EMBL/GenBank/DDBJ databases">
        <authorList>
            <person name="Li W."/>
            <person name="Chetelat R.T."/>
        </authorList>
    </citation>
    <scope>NUCLEOTIDE SEQUENCE</scope>
    <source>
        <strain evidence="10">CRIB-18</strain>
        <plasmid evidence="10">1</plasmid>
    </source>
</reference>
<dbReference type="InterPro" id="IPR051014">
    <property type="entry name" value="Cation_Transport_ATPase_IB"/>
</dbReference>
<comment type="similarity">
    <text evidence="2 8">Belongs to the cation transport ATPase (P-type) (TC 3.A.3) family. Type IB subfamily.</text>
</comment>
<dbReference type="InterPro" id="IPR008250">
    <property type="entry name" value="ATPase_P-typ_transduc_dom_A_sf"/>
</dbReference>
<reference evidence="10" key="2">
    <citation type="submission" date="2014-09" db="EMBL/GenBank/DDBJ databases">
        <title>Criblamydia sequanensis harbors a mega-plasmid encoding arsenite resistance.</title>
        <authorList>
            <person name="Bertelli C."/>
            <person name="Goesmann A."/>
            <person name="Greub G."/>
        </authorList>
    </citation>
    <scope>NUCLEOTIDE SEQUENCE [LARGE SCALE GENOMIC DNA]</scope>
    <source>
        <strain evidence="10">CRIB-18</strain>
        <plasmid evidence="10">1</plasmid>
    </source>
</reference>
<dbReference type="InterPro" id="IPR023214">
    <property type="entry name" value="HAD_sf"/>
</dbReference>
<dbReference type="GO" id="GO:0046872">
    <property type="term" value="F:metal ion binding"/>
    <property type="evidence" value="ECO:0007669"/>
    <property type="project" value="UniProtKB-KW"/>
</dbReference>
<protein>
    <recommendedName>
        <fullName evidence="6">P-type Zn(2+) transporter</fullName>
        <ecNumber evidence="6">7.2.2.12</ecNumber>
    </recommendedName>
</protein>
<feature type="domain" description="P-type ATPase A" evidence="9">
    <location>
        <begin position="132"/>
        <end position="214"/>
    </location>
</feature>
<keyword evidence="8" id="KW-0067">ATP-binding</keyword>
<keyword evidence="10" id="KW-0614">Plasmid</keyword>
<dbReference type="AlphaFoldDB" id="A0A090D1K5"/>
<evidence type="ECO:0000256" key="2">
    <source>
        <dbReference type="ARBA" id="ARBA00006024"/>
    </source>
</evidence>
<comment type="catalytic activity">
    <reaction evidence="7">
        <text>Zn(2+)(in) + ATP + H2O = Zn(2+)(out) + ADP + phosphate + H(+)</text>
        <dbReference type="Rhea" id="RHEA:20621"/>
        <dbReference type="ChEBI" id="CHEBI:15377"/>
        <dbReference type="ChEBI" id="CHEBI:15378"/>
        <dbReference type="ChEBI" id="CHEBI:29105"/>
        <dbReference type="ChEBI" id="CHEBI:30616"/>
        <dbReference type="ChEBI" id="CHEBI:43474"/>
        <dbReference type="ChEBI" id="CHEBI:456216"/>
        <dbReference type="EC" id="7.2.2.12"/>
    </reaction>
</comment>
<dbReference type="RefSeq" id="WP_176454819.1">
    <property type="nucleotide sequence ID" value="NZ_LK031773.1"/>
</dbReference>
<dbReference type="GO" id="GO:0016887">
    <property type="term" value="F:ATP hydrolysis activity"/>
    <property type="evidence" value="ECO:0007669"/>
    <property type="project" value="InterPro"/>
</dbReference>
<dbReference type="SUPFAM" id="SSF81653">
    <property type="entry name" value="Calcium ATPase, transduction domain A"/>
    <property type="match status" value="1"/>
</dbReference>
<keyword evidence="3 8" id="KW-0812">Transmembrane</keyword>
<dbReference type="PANTHER" id="PTHR48085:SF5">
    <property type="entry name" value="CADMIUM_ZINC-TRANSPORTING ATPASE HMA4-RELATED"/>
    <property type="match status" value="1"/>
</dbReference>
<organism evidence="10">
    <name type="scientific">Candidatus Criblamydia sequanensis CRIB-18</name>
    <dbReference type="NCBI Taxonomy" id="1437425"/>
    <lineage>
        <taxon>Bacteria</taxon>
        <taxon>Pseudomonadati</taxon>
        <taxon>Chlamydiota</taxon>
        <taxon>Chlamydiia</taxon>
        <taxon>Parachlamydiales</taxon>
        <taxon>Candidatus Criblamydiaceae</taxon>
        <taxon>Candidatus Criblamydia</taxon>
    </lineage>
</organism>
<feature type="transmembrane region" description="Helical" evidence="8">
    <location>
        <begin position="36"/>
        <end position="57"/>
    </location>
</feature>
<dbReference type="NCBIfam" id="TIGR01494">
    <property type="entry name" value="ATPase_P-type"/>
    <property type="match status" value="1"/>
</dbReference>
<dbReference type="SUPFAM" id="SSF81665">
    <property type="entry name" value="Calcium ATPase, transmembrane domain M"/>
    <property type="match status" value="1"/>
</dbReference>
<keyword evidence="10" id="KW-0378">Hydrolase</keyword>
<keyword evidence="8" id="KW-0547">Nucleotide-binding</keyword>
<dbReference type="InterPro" id="IPR027256">
    <property type="entry name" value="P-typ_ATPase_IB"/>
</dbReference>
<dbReference type="InterPro" id="IPR036412">
    <property type="entry name" value="HAD-like_sf"/>
</dbReference>
<evidence type="ECO:0000256" key="7">
    <source>
        <dbReference type="ARBA" id="ARBA00047308"/>
    </source>
</evidence>
<dbReference type="InterPro" id="IPR059000">
    <property type="entry name" value="ATPase_P-type_domA"/>
</dbReference>
<dbReference type="SUPFAM" id="SSF56784">
    <property type="entry name" value="HAD-like"/>
    <property type="match status" value="1"/>
</dbReference>
<dbReference type="InterPro" id="IPR023299">
    <property type="entry name" value="ATPase_P-typ_cyto_dom_N"/>
</dbReference>
<feature type="transmembrane region" description="Helical" evidence="8">
    <location>
        <begin position="576"/>
        <end position="595"/>
    </location>
</feature>
<dbReference type="InterPro" id="IPR023298">
    <property type="entry name" value="ATPase_P-typ_TM_dom_sf"/>
</dbReference>
<evidence type="ECO:0000256" key="4">
    <source>
        <dbReference type="ARBA" id="ARBA00022989"/>
    </source>
</evidence>
<dbReference type="PRINTS" id="PR00119">
    <property type="entry name" value="CATATPASE"/>
</dbReference>
<evidence type="ECO:0000313" key="10">
    <source>
        <dbReference type="EMBL" id="CDR35297.1"/>
    </source>
</evidence>
<dbReference type="Pfam" id="PF00122">
    <property type="entry name" value="E1-E2_ATPase"/>
    <property type="match status" value="1"/>
</dbReference>
<dbReference type="GO" id="GO:0005524">
    <property type="term" value="F:ATP binding"/>
    <property type="evidence" value="ECO:0007669"/>
    <property type="project" value="UniProtKB-UniRule"/>
</dbReference>
<evidence type="ECO:0000256" key="5">
    <source>
        <dbReference type="ARBA" id="ARBA00023136"/>
    </source>
</evidence>
<dbReference type="Gene3D" id="3.40.1110.10">
    <property type="entry name" value="Calcium-transporting ATPase, cytoplasmic domain N"/>
    <property type="match status" value="1"/>
</dbReference>
<dbReference type="EMBL" id="LK031773">
    <property type="protein sequence ID" value="CDR35297.1"/>
    <property type="molecule type" value="Genomic_DNA"/>
</dbReference>
<dbReference type="Gene3D" id="2.70.150.10">
    <property type="entry name" value="Calcium-transporting ATPase, cytoplasmic transduction domain A"/>
    <property type="match status" value="1"/>
</dbReference>
<dbReference type="Gene3D" id="3.40.50.1000">
    <property type="entry name" value="HAD superfamily/HAD-like"/>
    <property type="match status" value="1"/>
</dbReference>
<sequence length="625" mass="68308">MNLSKDTKFRWLILSLVLVAIFEVLSLSGWDLPHVIAIPLFLSIILFIGHQTLLEGFQALFQLNFKSINFLMTIAVIGAFYLEKYEEAAIVIVLYNLAEKLEDLGIQQSKTSLSSLAEKMPKVAFIKGRDFSIPVSQVKIDDVLVVKPGEMIPLDGEVLLGFTAVDEATITGEPIAKDKMVGDFVFAGTLNKQGYIEVKVTKLAKDTTLAKIQEITLQAFQAKAHTQKFIETFSSYYTPSVILLAFLWMIIPPYFFLTPFNQSFQNALTLLVIACPCALVISTPVSIYSALGNAASKGILIKGGRYLEAIGKIKAIALDKTRTLTFGNPIVTDVIPFGSNTKEHLLSCAAGIEVQSEHPLAKSIVQAAKEEKYVPHSIENFQIKIGKGAQADCLVCEDKHHCIGKLEFILEEHHVPQEVIEKIDLLQKEGKTAILICTHKEVEGVIGLLDEVRPESKQVILDIKNLGVTPVMLTGDNLTSAQAIAKMIDITDVKASLLPEDKAKEIQALLYKYKSVAMVGDGINDAPALALSSVGITMSELGSDTAIEAASIVILSDYLNRIPFLIKLGRKALQTIRLNIFLAIAIKLIFISLALFGMSNLALAIFADVGVTVIVILNSLRLARA</sequence>
<keyword evidence="4 8" id="KW-1133">Transmembrane helix</keyword>
<comment type="subcellular location">
    <subcellularLocation>
        <location evidence="8">Cell membrane</location>
    </subcellularLocation>
    <subcellularLocation>
        <location evidence="1">Membrane</location>
    </subcellularLocation>
</comment>
<feature type="transmembrane region" description="Helical" evidence="8">
    <location>
        <begin position="236"/>
        <end position="256"/>
    </location>
</feature>
<keyword evidence="8" id="KW-0479">Metal-binding</keyword>
<evidence type="ECO:0000256" key="8">
    <source>
        <dbReference type="RuleBase" id="RU362081"/>
    </source>
</evidence>
<name>A0A090D1K5_9BACT</name>
<keyword evidence="8" id="KW-1003">Cell membrane</keyword>
<evidence type="ECO:0000259" key="9">
    <source>
        <dbReference type="Pfam" id="PF00122"/>
    </source>
</evidence>
<dbReference type="InterPro" id="IPR001757">
    <property type="entry name" value="P_typ_ATPase"/>
</dbReference>
<gene>
    <name evidence="10" type="primary">cadA</name>
    <name evidence="10" type="ORF">CSEC_p0026</name>
</gene>
<evidence type="ECO:0000256" key="1">
    <source>
        <dbReference type="ARBA" id="ARBA00004370"/>
    </source>
</evidence>
<proteinExistence type="inferred from homology"/>
<evidence type="ECO:0000256" key="6">
    <source>
        <dbReference type="ARBA" id="ARBA00039097"/>
    </source>
</evidence>
<dbReference type="PANTHER" id="PTHR48085">
    <property type="entry name" value="CADMIUM/ZINC-TRANSPORTING ATPASE HMA2-RELATED"/>
    <property type="match status" value="1"/>
</dbReference>
<geneLocation type="plasmid" evidence="10">
    <name>1</name>
</geneLocation>
<keyword evidence="5 8" id="KW-0472">Membrane</keyword>
<feature type="transmembrane region" description="Helical" evidence="8">
    <location>
        <begin position="12"/>
        <end position="30"/>
    </location>
</feature>
<feature type="transmembrane region" description="Helical" evidence="8">
    <location>
        <begin position="268"/>
        <end position="291"/>
    </location>
</feature>
<dbReference type="EC" id="7.2.2.12" evidence="6"/>